<accession>A0A517WZ84</accession>
<sequence length="32" mass="3975">MTKWDNDKTCNHMTTHHMQFLKYDLPSPYRFS</sequence>
<keyword evidence="2" id="KW-1185">Reference proteome</keyword>
<dbReference type="Proteomes" id="UP000318384">
    <property type="component" value="Chromosome"/>
</dbReference>
<dbReference type="AlphaFoldDB" id="A0A517WZ84"/>
<gene>
    <name evidence="1" type="ORF">V202x_39730</name>
</gene>
<name>A0A517WZ84_9PLAN</name>
<reference evidence="1 2" key="1">
    <citation type="submission" date="2019-03" db="EMBL/GenBank/DDBJ databases">
        <title>Deep-cultivation of Planctomycetes and their phenomic and genomic characterization uncovers novel biology.</title>
        <authorList>
            <person name="Wiegand S."/>
            <person name="Jogler M."/>
            <person name="Boedeker C."/>
            <person name="Pinto D."/>
            <person name="Vollmers J."/>
            <person name="Rivas-Marin E."/>
            <person name="Kohn T."/>
            <person name="Peeters S.H."/>
            <person name="Heuer A."/>
            <person name="Rast P."/>
            <person name="Oberbeckmann S."/>
            <person name="Bunk B."/>
            <person name="Jeske O."/>
            <person name="Meyerdierks A."/>
            <person name="Storesund J.E."/>
            <person name="Kallscheuer N."/>
            <person name="Luecker S."/>
            <person name="Lage O.M."/>
            <person name="Pohl T."/>
            <person name="Merkel B.J."/>
            <person name="Hornburger P."/>
            <person name="Mueller R.-W."/>
            <person name="Bruemmer F."/>
            <person name="Labrenz M."/>
            <person name="Spormann A.M."/>
            <person name="Op den Camp H."/>
            <person name="Overmann J."/>
            <person name="Amann R."/>
            <person name="Jetten M.S.M."/>
            <person name="Mascher T."/>
            <person name="Medema M.H."/>
            <person name="Devos D.P."/>
            <person name="Kaster A.-K."/>
            <person name="Ovreas L."/>
            <person name="Rohde M."/>
            <person name="Galperin M.Y."/>
            <person name="Jogler C."/>
        </authorList>
    </citation>
    <scope>NUCLEOTIDE SEQUENCE [LARGE SCALE GENOMIC DNA]</scope>
    <source>
        <strain evidence="1 2">V202</strain>
    </source>
</reference>
<dbReference type="EMBL" id="CP037422">
    <property type="protein sequence ID" value="QDU10561.1"/>
    <property type="molecule type" value="Genomic_DNA"/>
</dbReference>
<organism evidence="1 2">
    <name type="scientific">Gimesia aquarii</name>
    <dbReference type="NCBI Taxonomy" id="2527964"/>
    <lineage>
        <taxon>Bacteria</taxon>
        <taxon>Pseudomonadati</taxon>
        <taxon>Planctomycetota</taxon>
        <taxon>Planctomycetia</taxon>
        <taxon>Planctomycetales</taxon>
        <taxon>Planctomycetaceae</taxon>
        <taxon>Gimesia</taxon>
    </lineage>
</organism>
<evidence type="ECO:0000313" key="2">
    <source>
        <dbReference type="Proteomes" id="UP000318384"/>
    </source>
</evidence>
<protein>
    <submittedName>
        <fullName evidence="1">Uncharacterized protein</fullName>
    </submittedName>
</protein>
<evidence type="ECO:0000313" key="1">
    <source>
        <dbReference type="EMBL" id="QDU10561.1"/>
    </source>
</evidence>
<proteinExistence type="predicted"/>